<dbReference type="InterPro" id="IPR039424">
    <property type="entry name" value="SBP_5"/>
</dbReference>
<proteinExistence type="predicted"/>
<dbReference type="InterPro" id="IPR030678">
    <property type="entry name" value="Peptide/Ni-bd"/>
</dbReference>
<evidence type="ECO:0000313" key="5">
    <source>
        <dbReference type="Proteomes" id="UP001597231"/>
    </source>
</evidence>
<dbReference type="Gene3D" id="3.40.190.10">
    <property type="entry name" value="Periplasmic binding protein-like II"/>
    <property type="match status" value="1"/>
</dbReference>
<dbReference type="PANTHER" id="PTHR30290">
    <property type="entry name" value="PERIPLASMIC BINDING COMPONENT OF ABC TRANSPORTER"/>
    <property type="match status" value="1"/>
</dbReference>
<sequence>MKKWLIFLVVGMLALFLAACTANKDAGKEPADTNTDSATPSDEEKDDEAAGEATSGEKILYLNNGEEPTSFDPSIGFNAVSWSPLNNIMEGLTRLDENHQAVEATAEKIDVSDDGLTYTFTIRDSAKWSNGDPVVAGDFVYAWKHMLDPETASPAAFLAYFIEGAEAYNNGEGSADDIAIEAPDEKTFVVKLTSPNEAFLNIITNPSFFPINEKVASADPTWHTNAATFVGNGPFKLTAWDHDVSFEFEKNEHYWDADAVKLDKVHWAMVNDTTTEYQMYQSDELDVSGVPAEIAEQLKDSDELRVDDEAGLYFYRFNTSMEPFTNKKIRRAFGLAVNQEEIVEYVTKNGEKPAHGFVTYGFIGPDGKEFRDTVGDLVSYNPDEAKKLLEEGMKEEGYTELPKVTITYSTSESHQNIAIALQSKFKEVLGVDVELQNVEAGVFLSEQKEFKYQMSRSSFLHDYADPVNALESFITDSSMNRTTWSNAEYDKLIADIKNETDENKRWELLQEADRLLMEEMPVFPLYFYNQTTLEKPGVTGILRHPVGYVDLKYADKN</sequence>
<reference evidence="5" key="1">
    <citation type="journal article" date="2019" name="Int. J. Syst. Evol. Microbiol.">
        <title>The Global Catalogue of Microorganisms (GCM) 10K type strain sequencing project: providing services to taxonomists for standard genome sequencing and annotation.</title>
        <authorList>
            <consortium name="The Broad Institute Genomics Platform"/>
            <consortium name="The Broad Institute Genome Sequencing Center for Infectious Disease"/>
            <person name="Wu L."/>
            <person name="Ma J."/>
        </authorList>
    </citation>
    <scope>NUCLEOTIDE SEQUENCE [LARGE SCALE GENOMIC DNA]</scope>
    <source>
        <strain evidence="5">CCUG 53915</strain>
    </source>
</reference>
<name>A0ABW3TWE3_9BACL</name>
<dbReference type="Proteomes" id="UP001597231">
    <property type="component" value="Unassembled WGS sequence"/>
</dbReference>
<keyword evidence="2" id="KW-0732">Signal</keyword>
<dbReference type="RefSeq" id="WP_381480344.1">
    <property type="nucleotide sequence ID" value="NZ_JBHTLT010000039.1"/>
</dbReference>
<evidence type="ECO:0000256" key="2">
    <source>
        <dbReference type="SAM" id="SignalP"/>
    </source>
</evidence>
<dbReference type="PANTHER" id="PTHR30290:SF79">
    <property type="entry name" value="DIPEPTIDE-BINDING PROTEIN DPPE"/>
    <property type="match status" value="1"/>
</dbReference>
<feature type="chain" id="PRO_5047383550" evidence="2">
    <location>
        <begin position="22"/>
        <end position="557"/>
    </location>
</feature>
<comment type="caution">
    <text evidence="4">The sequence shown here is derived from an EMBL/GenBank/DDBJ whole genome shotgun (WGS) entry which is preliminary data.</text>
</comment>
<evidence type="ECO:0000313" key="4">
    <source>
        <dbReference type="EMBL" id="MFD1205085.1"/>
    </source>
</evidence>
<dbReference type="EMBL" id="JBHTLT010000039">
    <property type="protein sequence ID" value="MFD1205085.1"/>
    <property type="molecule type" value="Genomic_DNA"/>
</dbReference>
<dbReference type="Gene3D" id="3.10.105.10">
    <property type="entry name" value="Dipeptide-binding Protein, Domain 3"/>
    <property type="match status" value="1"/>
</dbReference>
<dbReference type="Gene3D" id="3.90.76.10">
    <property type="entry name" value="Dipeptide-binding Protein, Domain 1"/>
    <property type="match status" value="1"/>
</dbReference>
<feature type="compositionally biased region" description="Acidic residues" evidence="1">
    <location>
        <begin position="41"/>
        <end position="50"/>
    </location>
</feature>
<feature type="signal peptide" evidence="2">
    <location>
        <begin position="1"/>
        <end position="21"/>
    </location>
</feature>
<evidence type="ECO:0000256" key="1">
    <source>
        <dbReference type="SAM" id="MobiDB-lite"/>
    </source>
</evidence>
<gene>
    <name evidence="4" type="ORF">ACFQ38_08210</name>
</gene>
<dbReference type="CDD" id="cd08504">
    <property type="entry name" value="PBP2_OppA"/>
    <property type="match status" value="1"/>
</dbReference>
<feature type="domain" description="Solute-binding protein family 5" evidence="3">
    <location>
        <begin position="102"/>
        <end position="478"/>
    </location>
</feature>
<organism evidence="4 5">
    <name type="scientific">Sporosarcina contaminans</name>
    <dbReference type="NCBI Taxonomy" id="633403"/>
    <lineage>
        <taxon>Bacteria</taxon>
        <taxon>Bacillati</taxon>
        <taxon>Bacillota</taxon>
        <taxon>Bacilli</taxon>
        <taxon>Bacillales</taxon>
        <taxon>Caryophanaceae</taxon>
        <taxon>Sporosarcina</taxon>
    </lineage>
</organism>
<feature type="region of interest" description="Disordered" evidence="1">
    <location>
        <begin position="25"/>
        <end position="56"/>
    </location>
</feature>
<keyword evidence="5" id="KW-1185">Reference proteome</keyword>
<dbReference type="InterPro" id="IPR000914">
    <property type="entry name" value="SBP_5_dom"/>
</dbReference>
<evidence type="ECO:0000259" key="3">
    <source>
        <dbReference type="Pfam" id="PF00496"/>
    </source>
</evidence>
<dbReference type="SUPFAM" id="SSF53850">
    <property type="entry name" value="Periplasmic binding protein-like II"/>
    <property type="match status" value="1"/>
</dbReference>
<dbReference type="PIRSF" id="PIRSF002741">
    <property type="entry name" value="MppA"/>
    <property type="match status" value="1"/>
</dbReference>
<dbReference type="Pfam" id="PF00496">
    <property type="entry name" value="SBP_bac_5"/>
    <property type="match status" value="1"/>
</dbReference>
<accession>A0ABW3TWE3</accession>
<protein>
    <submittedName>
        <fullName evidence="4">Peptide ABC transporter substrate-binding protein</fullName>
    </submittedName>
</protein>
<dbReference type="PROSITE" id="PS51257">
    <property type="entry name" value="PROKAR_LIPOPROTEIN"/>
    <property type="match status" value="1"/>
</dbReference>